<proteinExistence type="predicted"/>
<dbReference type="Proteomes" id="UP000542674">
    <property type="component" value="Unassembled WGS sequence"/>
</dbReference>
<gene>
    <name evidence="2" type="ORF">F4559_004006</name>
</gene>
<dbReference type="EMBL" id="JACHJS010000001">
    <property type="protein sequence ID" value="MBB4966647.1"/>
    <property type="molecule type" value="Genomic_DNA"/>
</dbReference>
<dbReference type="AlphaFoldDB" id="A0A7W7WX33"/>
<feature type="domain" description="Lantibiotic dehydratase N-terminal" evidence="1">
    <location>
        <begin position="130"/>
        <end position="247"/>
    </location>
</feature>
<organism evidence="2 3">
    <name type="scientific">Saccharothrix violaceirubra</name>
    <dbReference type="NCBI Taxonomy" id="413306"/>
    <lineage>
        <taxon>Bacteria</taxon>
        <taxon>Bacillati</taxon>
        <taxon>Actinomycetota</taxon>
        <taxon>Actinomycetes</taxon>
        <taxon>Pseudonocardiales</taxon>
        <taxon>Pseudonocardiaceae</taxon>
        <taxon>Saccharothrix</taxon>
    </lineage>
</organism>
<reference evidence="2 3" key="1">
    <citation type="submission" date="2020-08" db="EMBL/GenBank/DDBJ databases">
        <title>Sequencing the genomes of 1000 actinobacteria strains.</title>
        <authorList>
            <person name="Klenk H.-P."/>
        </authorList>
    </citation>
    <scope>NUCLEOTIDE SEQUENCE [LARGE SCALE GENOMIC DNA]</scope>
    <source>
        <strain evidence="2 3">DSM 45084</strain>
    </source>
</reference>
<evidence type="ECO:0000313" key="2">
    <source>
        <dbReference type="EMBL" id="MBB4966647.1"/>
    </source>
</evidence>
<sequence length="805" mass="85830">MYRTEPLVVIRFAGLPATLPVALRATSTVACVDSYLDVLETGRALAAELHDVIGRSAGTDRARLVALRRALHGGRAPGRRAWPAPVDDDLAARIHAWCAHDLPGLRAGIAATLAGDLVSETAVLRTALTDEVFRHSLRQASPVLADEADKWLADPGRTPRRRTLIGLARYVLRAATKTSPFSGFATIRLAGWRPDGPLLTVPDVPSRFVQEVDAGLVRSISTALHRRVRLNPSVTVASGHLLHAASGPVATLPATPAVQAVLALLTPDSPELERADVVAWLAGRAQVDVARADLFVTGLERAGVVEVVAAVPEQAVRPFAELAGRGGPAGLSQVQRHVDRASPDTADVLREVCADVGVPVPDRAAIRRHGVHETRVSAGEPAWCGHAAWRSALDDLDTVRVLLGLYDPALPYRLALGTEVGRLFGPGARVPLLVVRKALDTSGPPLAEVFHPDFLSRADPLRGHDDPRLARLRELRAETTRRLVDGSVDVGADWPDWVQPPPAMTAYIQRTATGVVLNAAHGGTRGRTRWERLARQAGASIPTDDTRTEVDGTPECTRGTTAHAEVVETAVFGGTLDLRSPAPGREIVFPGATGTAPPAARIPVGALEVRHDPERDLVDLVERGTDRPLRPEYTGMTSDALLPPLAQLVVCGFGRTYLTHPTLPAVDPPPPPGPGVVALPRVDVGSVTLARARWLAPPDSPGPRPPGTTDAERFVALRAWRRAHGVPARCFVRRAALGGSRAEIAFDKSHKPLYVDFDSAISMSVLDHFLAAGEGPVEFVAMWPEVSGAEPGGFVAEYVVEIGDH</sequence>
<protein>
    <recommendedName>
        <fullName evidence="1">Lantibiotic dehydratase N-terminal domain-containing protein</fullName>
    </recommendedName>
</protein>
<comment type="caution">
    <text evidence="2">The sequence shown here is derived from an EMBL/GenBank/DDBJ whole genome shotgun (WGS) entry which is preliminary data.</text>
</comment>
<dbReference type="InterPro" id="IPR006827">
    <property type="entry name" value="Lant_deHydtase_N"/>
</dbReference>
<evidence type="ECO:0000313" key="3">
    <source>
        <dbReference type="Proteomes" id="UP000542674"/>
    </source>
</evidence>
<dbReference type="RefSeq" id="WP_184670785.1">
    <property type="nucleotide sequence ID" value="NZ_BAABAI010000022.1"/>
</dbReference>
<dbReference type="Pfam" id="PF04738">
    <property type="entry name" value="Lant_dehydr_N"/>
    <property type="match status" value="1"/>
</dbReference>
<name>A0A7W7WX33_9PSEU</name>
<keyword evidence="3" id="KW-1185">Reference proteome</keyword>
<accession>A0A7W7WX33</accession>
<evidence type="ECO:0000259" key="1">
    <source>
        <dbReference type="Pfam" id="PF04738"/>
    </source>
</evidence>